<keyword evidence="5" id="KW-1185">Reference proteome</keyword>
<protein>
    <recommendedName>
        <fullName evidence="3">CCHC-type domain-containing protein</fullName>
    </recommendedName>
</protein>
<organism evidence="4 5">
    <name type="scientific">Solanum commersonii</name>
    <name type="common">Commerson's wild potato</name>
    <name type="synonym">Commerson's nightshade</name>
    <dbReference type="NCBI Taxonomy" id="4109"/>
    <lineage>
        <taxon>Eukaryota</taxon>
        <taxon>Viridiplantae</taxon>
        <taxon>Streptophyta</taxon>
        <taxon>Embryophyta</taxon>
        <taxon>Tracheophyta</taxon>
        <taxon>Spermatophyta</taxon>
        <taxon>Magnoliopsida</taxon>
        <taxon>eudicotyledons</taxon>
        <taxon>Gunneridae</taxon>
        <taxon>Pentapetalae</taxon>
        <taxon>asterids</taxon>
        <taxon>lamiids</taxon>
        <taxon>Solanales</taxon>
        <taxon>Solanaceae</taxon>
        <taxon>Solanoideae</taxon>
        <taxon>Solaneae</taxon>
        <taxon>Solanum</taxon>
    </lineage>
</organism>
<dbReference type="Proteomes" id="UP000824120">
    <property type="component" value="Chromosome 9"/>
</dbReference>
<gene>
    <name evidence="4" type="ORF">H5410_046785</name>
</gene>
<dbReference type="AlphaFoldDB" id="A0A9J5XFD8"/>
<accession>A0A9J5XFD8</accession>
<dbReference type="OrthoDB" id="1223878at2759"/>
<feature type="region of interest" description="Disordered" evidence="2">
    <location>
        <begin position="157"/>
        <end position="181"/>
    </location>
</feature>
<dbReference type="InterPro" id="IPR001878">
    <property type="entry name" value="Znf_CCHC"/>
</dbReference>
<evidence type="ECO:0000259" key="3">
    <source>
        <dbReference type="PROSITE" id="PS50158"/>
    </source>
</evidence>
<evidence type="ECO:0000313" key="4">
    <source>
        <dbReference type="EMBL" id="KAG5586351.1"/>
    </source>
</evidence>
<name>A0A9J5XFD8_SOLCO</name>
<keyword evidence="1" id="KW-0863">Zinc-finger</keyword>
<dbReference type="PANTHER" id="PTHR31973:SF113">
    <property type="entry name" value="PROTEIN FAR1-RELATED SEQUENCE 5-LIKE"/>
    <property type="match status" value="1"/>
</dbReference>
<keyword evidence="1" id="KW-0862">Zinc</keyword>
<evidence type="ECO:0000256" key="1">
    <source>
        <dbReference type="PROSITE-ProRule" id="PRU00047"/>
    </source>
</evidence>
<feature type="compositionally biased region" description="Basic and acidic residues" evidence="2">
    <location>
        <begin position="157"/>
        <end position="167"/>
    </location>
</feature>
<reference evidence="4 5" key="1">
    <citation type="submission" date="2020-09" db="EMBL/GenBank/DDBJ databases">
        <title>De no assembly of potato wild relative species, Solanum commersonii.</title>
        <authorList>
            <person name="Cho K."/>
        </authorList>
    </citation>
    <scope>NUCLEOTIDE SEQUENCE [LARGE SCALE GENOMIC DNA]</scope>
    <source>
        <strain evidence="4">LZ3.2</strain>
        <tissue evidence="4">Leaf</tissue>
    </source>
</reference>
<proteinExistence type="predicted"/>
<dbReference type="GO" id="GO:0003676">
    <property type="term" value="F:nucleic acid binding"/>
    <property type="evidence" value="ECO:0007669"/>
    <property type="project" value="InterPro"/>
</dbReference>
<evidence type="ECO:0000313" key="5">
    <source>
        <dbReference type="Proteomes" id="UP000824120"/>
    </source>
</evidence>
<comment type="caution">
    <text evidence="4">The sequence shown here is derived from an EMBL/GenBank/DDBJ whole genome shotgun (WGS) entry which is preliminary data.</text>
</comment>
<sequence>MHKSDKNEFMYLFIALRPLVREFDLCRPVVVANGAHFGGAYKGTYVSVVQSTECIYSVYEGGRRYIVCLERKNCNCGRFQLEKIPCANAFAVLKKKNIIDIHPHYSDYYKSAALANTYEVPMVPMLDKEDWSAPEFVLEEIVLSPRYKRMDGRLRKIRKKNPDEKTSTKTNHCGRCGQEGHNRRTCSFERRYC</sequence>
<feature type="domain" description="CCHC-type" evidence="3">
    <location>
        <begin position="173"/>
        <end position="186"/>
    </location>
</feature>
<dbReference type="EMBL" id="JACXVP010000009">
    <property type="protein sequence ID" value="KAG5586351.1"/>
    <property type="molecule type" value="Genomic_DNA"/>
</dbReference>
<evidence type="ECO:0000256" key="2">
    <source>
        <dbReference type="SAM" id="MobiDB-lite"/>
    </source>
</evidence>
<keyword evidence="1" id="KW-0479">Metal-binding</keyword>
<dbReference type="PANTHER" id="PTHR31973">
    <property type="entry name" value="POLYPROTEIN, PUTATIVE-RELATED"/>
    <property type="match status" value="1"/>
</dbReference>
<dbReference type="GO" id="GO:0008270">
    <property type="term" value="F:zinc ion binding"/>
    <property type="evidence" value="ECO:0007669"/>
    <property type="project" value="UniProtKB-KW"/>
</dbReference>
<dbReference type="PROSITE" id="PS50158">
    <property type="entry name" value="ZF_CCHC"/>
    <property type="match status" value="1"/>
</dbReference>